<keyword evidence="5" id="KW-1185">Reference proteome</keyword>
<dbReference type="Proteomes" id="UP001501126">
    <property type="component" value="Unassembled WGS sequence"/>
</dbReference>
<gene>
    <name evidence="4" type="ORF">GCM10009118_01390</name>
</gene>
<evidence type="ECO:0000313" key="4">
    <source>
        <dbReference type="EMBL" id="GAA0873731.1"/>
    </source>
</evidence>
<keyword evidence="1" id="KW-0328">Glycosyltransferase</keyword>
<comment type="caution">
    <text evidence="4">The sequence shown here is derived from an EMBL/GenBank/DDBJ whole genome shotgun (WGS) entry which is preliminary data.</text>
</comment>
<evidence type="ECO:0000259" key="3">
    <source>
        <dbReference type="Pfam" id="PF00534"/>
    </source>
</evidence>
<proteinExistence type="predicted"/>
<keyword evidence="2" id="KW-0808">Transferase</keyword>
<dbReference type="PANTHER" id="PTHR12526">
    <property type="entry name" value="GLYCOSYLTRANSFERASE"/>
    <property type="match status" value="1"/>
</dbReference>
<name>A0ABP3XWL9_9FLAO</name>
<organism evidence="4 5">
    <name type="scientific">Wandonia haliotis</name>
    <dbReference type="NCBI Taxonomy" id="574963"/>
    <lineage>
        <taxon>Bacteria</taxon>
        <taxon>Pseudomonadati</taxon>
        <taxon>Bacteroidota</taxon>
        <taxon>Flavobacteriia</taxon>
        <taxon>Flavobacteriales</taxon>
        <taxon>Crocinitomicaceae</taxon>
        <taxon>Wandonia</taxon>
    </lineage>
</organism>
<reference evidence="5" key="1">
    <citation type="journal article" date="2019" name="Int. J. Syst. Evol. Microbiol.">
        <title>The Global Catalogue of Microorganisms (GCM) 10K type strain sequencing project: providing services to taxonomists for standard genome sequencing and annotation.</title>
        <authorList>
            <consortium name="The Broad Institute Genomics Platform"/>
            <consortium name="The Broad Institute Genome Sequencing Center for Infectious Disease"/>
            <person name="Wu L."/>
            <person name="Ma J."/>
        </authorList>
    </citation>
    <scope>NUCLEOTIDE SEQUENCE [LARGE SCALE GENOMIC DNA]</scope>
    <source>
        <strain evidence="5">JCM 16083</strain>
    </source>
</reference>
<feature type="domain" description="Glycosyl transferase family 1" evidence="3">
    <location>
        <begin position="218"/>
        <end position="369"/>
    </location>
</feature>
<dbReference type="InterPro" id="IPR001296">
    <property type="entry name" value="Glyco_trans_1"/>
</dbReference>
<evidence type="ECO:0000313" key="5">
    <source>
        <dbReference type="Proteomes" id="UP001501126"/>
    </source>
</evidence>
<sequence length="403" mass="45410">MNKKLVLITAGFPFGTHETFLETEIAYLSEGFEQVTIVTVDATSTEQRPVPSNCNVVALTAQLSGVEKWLSILGILNRCVWQEFNIINNIYHQRLTLGKLKTMLISLARAKKIRRKLNKRILLKHNTVLYSYWCDDAALAIAMFNKYNKVVTVSRVHGWDLYFNVHALNYLPFRHYITNQLNAVYPISQKGKDYITEKWKVSNPSNLIPSRLGVSAQRKVIPSGTFTLVSCSNLIPLKRVELIVGALSYIHDISLVWVHFGDGPEGERLERLAKEQLRPNITCIFKGHISNEALMEWYRENSPSLFINVSSSEGIPVSIMEAMSFGIPVIATNVGGNGEIVNDSNGKLLSDHPSTQEVAEAICEFFDSSIAEAKGEAAYLTWKEMYNADANYREFVKTLQNIT</sequence>
<dbReference type="Pfam" id="PF00534">
    <property type="entry name" value="Glycos_transf_1"/>
    <property type="match status" value="1"/>
</dbReference>
<dbReference type="SUPFAM" id="SSF53756">
    <property type="entry name" value="UDP-Glycosyltransferase/glycogen phosphorylase"/>
    <property type="match status" value="1"/>
</dbReference>
<dbReference type="EMBL" id="BAAAFH010000003">
    <property type="protein sequence ID" value="GAA0873731.1"/>
    <property type="molecule type" value="Genomic_DNA"/>
</dbReference>
<evidence type="ECO:0000256" key="1">
    <source>
        <dbReference type="ARBA" id="ARBA00022676"/>
    </source>
</evidence>
<dbReference type="RefSeq" id="WP_343784054.1">
    <property type="nucleotide sequence ID" value="NZ_BAAAFH010000003.1"/>
</dbReference>
<dbReference type="Gene3D" id="3.40.50.2000">
    <property type="entry name" value="Glycogen Phosphorylase B"/>
    <property type="match status" value="2"/>
</dbReference>
<accession>A0ABP3XWL9</accession>
<evidence type="ECO:0000256" key="2">
    <source>
        <dbReference type="ARBA" id="ARBA00022679"/>
    </source>
</evidence>
<dbReference type="PANTHER" id="PTHR12526:SF629">
    <property type="entry name" value="TEICHURONIC ACID BIOSYNTHESIS GLYCOSYLTRANSFERASE TUAH-RELATED"/>
    <property type="match status" value="1"/>
</dbReference>
<protein>
    <submittedName>
        <fullName evidence="4">Glycosyltransferase</fullName>
    </submittedName>
</protein>